<feature type="transmembrane region" description="Helical" evidence="1">
    <location>
        <begin position="239"/>
        <end position="258"/>
    </location>
</feature>
<gene>
    <name evidence="2" type="ORF">BC742_2399</name>
</gene>
<keyword evidence="1" id="KW-0812">Transmembrane</keyword>
<accession>A0A495VPX2</accession>
<feature type="transmembrane region" description="Helical" evidence="1">
    <location>
        <begin position="166"/>
        <end position="186"/>
    </location>
</feature>
<proteinExistence type="predicted"/>
<comment type="caution">
    <text evidence="2">The sequence shown here is derived from an EMBL/GenBank/DDBJ whole genome shotgun (WGS) entry which is preliminary data.</text>
</comment>
<name>A0A495VPX2_9BACT</name>
<organism evidence="2 3">
    <name type="scientific">Coprobacter fastidiosus NSB1 = JCM 33896</name>
    <dbReference type="NCBI Taxonomy" id="1349822"/>
    <lineage>
        <taxon>Bacteria</taxon>
        <taxon>Pseudomonadati</taxon>
        <taxon>Bacteroidota</taxon>
        <taxon>Bacteroidia</taxon>
        <taxon>Bacteroidales</taxon>
        <taxon>Barnesiellaceae</taxon>
        <taxon>Coprobacter</taxon>
    </lineage>
</organism>
<keyword evidence="3" id="KW-1185">Reference proteome</keyword>
<dbReference type="AlphaFoldDB" id="A0A495VPX2"/>
<dbReference type="EMBL" id="RBXN01000009">
    <property type="protein sequence ID" value="RKT49808.1"/>
    <property type="molecule type" value="Genomic_DNA"/>
</dbReference>
<feature type="transmembrane region" description="Helical" evidence="1">
    <location>
        <begin position="124"/>
        <end position="145"/>
    </location>
</feature>
<reference evidence="2 3" key="1">
    <citation type="submission" date="2018-10" db="EMBL/GenBank/DDBJ databases">
        <title>Genomic Encyclopedia of Archaeal and Bacterial Type Strains, Phase II (KMG-II): from individual species to whole genera.</title>
        <authorList>
            <person name="Goeker M."/>
        </authorList>
    </citation>
    <scope>NUCLEOTIDE SEQUENCE [LARGE SCALE GENOMIC DNA]</scope>
    <source>
        <strain evidence="2 3">NSB1</strain>
    </source>
</reference>
<sequence length="264" mass="30409">MTSKDCSGISEQSFYFAKRFYTIHTSPVLFSDKKIRKNLFLQFFYATLQNKVLYYYRNKMENKEVISTLSEIKNLMEKSSKFLSLSGLSAIFVGIYAFIGAYIAYYILDPTKITTLNINTPYRLQIIVILALILLTISLITAFYLSWIKAKKNGLRLRLDSISIRLLINFFVPLLAGGILCFSLLLQQHYGLTSSIMLIFYGIALINGSKYTYSNTRYLGYAELILGLIDSFVPGYGLLFWVAGFGLFHIIYGVFFYLKYDRRK</sequence>
<keyword evidence="1" id="KW-0472">Membrane</keyword>
<evidence type="ECO:0000313" key="3">
    <source>
        <dbReference type="Proteomes" id="UP000269493"/>
    </source>
</evidence>
<evidence type="ECO:0000256" key="1">
    <source>
        <dbReference type="SAM" id="Phobius"/>
    </source>
</evidence>
<evidence type="ECO:0000313" key="2">
    <source>
        <dbReference type="EMBL" id="RKT49808.1"/>
    </source>
</evidence>
<feature type="transmembrane region" description="Helical" evidence="1">
    <location>
        <begin position="82"/>
        <end position="104"/>
    </location>
</feature>
<dbReference type="Proteomes" id="UP000269493">
    <property type="component" value="Unassembled WGS sequence"/>
</dbReference>
<keyword evidence="1" id="KW-1133">Transmembrane helix</keyword>
<protein>
    <submittedName>
        <fullName evidence="2">Uncharacterized protein</fullName>
    </submittedName>
</protein>